<gene>
    <name evidence="12" type="ORF">ACFO3F_13145</name>
</gene>
<feature type="transmembrane region" description="Helical" evidence="10">
    <location>
        <begin position="351"/>
        <end position="374"/>
    </location>
</feature>
<dbReference type="InterPro" id="IPR003352">
    <property type="entry name" value="PTS_EIIC"/>
</dbReference>
<feature type="transmembrane region" description="Helical" evidence="10">
    <location>
        <begin position="404"/>
        <end position="424"/>
    </location>
</feature>
<feature type="transmembrane region" description="Helical" evidence="10">
    <location>
        <begin position="33"/>
        <end position="50"/>
    </location>
</feature>
<feature type="region of interest" description="Disordered" evidence="9">
    <location>
        <begin position="455"/>
        <end position="477"/>
    </location>
</feature>
<evidence type="ECO:0000256" key="5">
    <source>
        <dbReference type="ARBA" id="ARBA00022683"/>
    </source>
</evidence>
<comment type="subcellular location">
    <subcellularLocation>
        <location evidence="1">Cell membrane</location>
        <topology evidence="1">Multi-pass membrane protein</topology>
    </subcellularLocation>
</comment>
<dbReference type="InterPro" id="IPR013013">
    <property type="entry name" value="PTS_EIIC_1"/>
</dbReference>
<dbReference type="Pfam" id="PF02378">
    <property type="entry name" value="PTS_EIIC"/>
    <property type="match status" value="1"/>
</dbReference>
<feature type="domain" description="PTS EIIC type-1" evidence="11">
    <location>
        <begin position="20"/>
        <end position="436"/>
    </location>
</feature>
<accession>A0ABV9DCS3</accession>
<keyword evidence="4" id="KW-0762">Sugar transport</keyword>
<dbReference type="EMBL" id="JBHSGF010000009">
    <property type="protein sequence ID" value="MFC4556197.1"/>
    <property type="molecule type" value="Genomic_DNA"/>
</dbReference>
<protein>
    <submittedName>
        <fullName evidence="12">PTS transporter subunit EIIC</fullName>
    </submittedName>
</protein>
<evidence type="ECO:0000256" key="4">
    <source>
        <dbReference type="ARBA" id="ARBA00022597"/>
    </source>
</evidence>
<keyword evidence="8 10" id="KW-0472">Membrane</keyword>
<keyword evidence="5" id="KW-0598">Phosphotransferase system</keyword>
<dbReference type="PANTHER" id="PTHR30009">
    <property type="entry name" value="CYTOCHROME C-TYPE SYNTHESIS PROTEIN AND PTS TRANSMEMBRANE COMPONENT"/>
    <property type="match status" value="1"/>
</dbReference>
<keyword evidence="13" id="KW-1185">Reference proteome</keyword>
<feature type="transmembrane region" description="Helical" evidence="10">
    <location>
        <begin position="75"/>
        <end position="100"/>
    </location>
</feature>
<dbReference type="PROSITE" id="PS51103">
    <property type="entry name" value="PTS_EIIC_TYPE_1"/>
    <property type="match status" value="1"/>
</dbReference>
<name>A0ABV9DCS3_9MICO</name>
<evidence type="ECO:0000259" key="11">
    <source>
        <dbReference type="PROSITE" id="PS51103"/>
    </source>
</evidence>
<evidence type="ECO:0000256" key="8">
    <source>
        <dbReference type="ARBA" id="ARBA00023136"/>
    </source>
</evidence>
<proteinExistence type="predicted"/>
<dbReference type="PANTHER" id="PTHR30009:SF4">
    <property type="entry name" value="PTS SYSTEM N-ACETYLGLUCOSAMINE-SPECIFIC EIICBA COMPONENT"/>
    <property type="match status" value="1"/>
</dbReference>
<evidence type="ECO:0000256" key="7">
    <source>
        <dbReference type="ARBA" id="ARBA00022989"/>
    </source>
</evidence>
<evidence type="ECO:0000313" key="13">
    <source>
        <dbReference type="Proteomes" id="UP001595955"/>
    </source>
</evidence>
<dbReference type="InterPro" id="IPR050429">
    <property type="entry name" value="PTS_Glucose_EIICBA"/>
</dbReference>
<comment type="caution">
    <text evidence="12">The sequence shown here is derived from an EMBL/GenBank/DDBJ whole genome shotgun (WGS) entry which is preliminary data.</text>
</comment>
<keyword evidence="2" id="KW-0813">Transport</keyword>
<feature type="transmembrane region" description="Helical" evidence="10">
    <location>
        <begin position="160"/>
        <end position="178"/>
    </location>
</feature>
<evidence type="ECO:0000256" key="9">
    <source>
        <dbReference type="SAM" id="MobiDB-lite"/>
    </source>
</evidence>
<feature type="transmembrane region" description="Helical" evidence="10">
    <location>
        <begin position="296"/>
        <end position="317"/>
    </location>
</feature>
<feature type="transmembrane region" description="Helical" evidence="10">
    <location>
        <begin position="329"/>
        <end position="345"/>
    </location>
</feature>
<evidence type="ECO:0000256" key="6">
    <source>
        <dbReference type="ARBA" id="ARBA00022692"/>
    </source>
</evidence>
<reference evidence="13" key="1">
    <citation type="journal article" date="2019" name="Int. J. Syst. Evol. Microbiol.">
        <title>The Global Catalogue of Microorganisms (GCM) 10K type strain sequencing project: providing services to taxonomists for standard genome sequencing and annotation.</title>
        <authorList>
            <consortium name="The Broad Institute Genomics Platform"/>
            <consortium name="The Broad Institute Genome Sequencing Center for Infectious Disease"/>
            <person name="Wu L."/>
            <person name="Ma J."/>
        </authorList>
    </citation>
    <scope>NUCLEOTIDE SEQUENCE [LARGE SCALE GENOMIC DNA]</scope>
    <source>
        <strain evidence="13">JCM 3369</strain>
    </source>
</reference>
<evidence type="ECO:0000256" key="1">
    <source>
        <dbReference type="ARBA" id="ARBA00004651"/>
    </source>
</evidence>
<sequence>MTAATAGAASAPAKKEKKPIPGFAQLQRVGRSLMLPIAALPAAGLLLRLGQPDMLGADGLAGVNGFGWLQPVAEVLAAAGGALLDNLPLLFAVGVAIGFARKSDGSTGLAAVVGYLVFTNVLRVLAPRFGVEAEGSCAGAVADAGLDPAGFACAAPTYTINYGVLGGITIGIVAALLYQRFYRIKLPTYLAFFGGRRFVPIITAATATLIAVLFALIYPAFDFVISGFGNWVTNPDNSILGGFVFGTVNRLLIPFGLHHLLNSLPWFQFGSFTSDDGTVYQGDIARFLNGDPTAGIFMTGFFPIMMFALPAAALAIWHTAKPSRRKITGGIMISVALTAFLTGITEPLEFAFAYVAFPLYVIHALLTGTALALVNALDIRSGFSFSAGAIDYLLNFRIAEQPLMIILIGLVYAVIYYFLFRFAIKKWNLRTPGREDEAEDGTAVPSVFDEAQEAAAISTGKRDAEREAAEAERRRNK</sequence>
<evidence type="ECO:0000256" key="3">
    <source>
        <dbReference type="ARBA" id="ARBA00022475"/>
    </source>
</evidence>
<dbReference type="RefSeq" id="WP_241236865.1">
    <property type="nucleotide sequence ID" value="NZ_CP033325.1"/>
</dbReference>
<evidence type="ECO:0000313" key="12">
    <source>
        <dbReference type="EMBL" id="MFC4556197.1"/>
    </source>
</evidence>
<organism evidence="12 13">
    <name type="scientific">Georgenia faecalis</name>
    <dbReference type="NCBI Taxonomy" id="2483799"/>
    <lineage>
        <taxon>Bacteria</taxon>
        <taxon>Bacillati</taxon>
        <taxon>Actinomycetota</taxon>
        <taxon>Actinomycetes</taxon>
        <taxon>Micrococcales</taxon>
        <taxon>Bogoriellaceae</taxon>
        <taxon>Georgenia</taxon>
    </lineage>
</organism>
<feature type="transmembrane region" description="Helical" evidence="10">
    <location>
        <begin position="107"/>
        <end position="126"/>
    </location>
</feature>
<keyword evidence="3" id="KW-1003">Cell membrane</keyword>
<feature type="compositionally biased region" description="Basic and acidic residues" evidence="9">
    <location>
        <begin position="460"/>
        <end position="477"/>
    </location>
</feature>
<keyword evidence="7 10" id="KW-1133">Transmembrane helix</keyword>
<evidence type="ECO:0000256" key="10">
    <source>
        <dbReference type="SAM" id="Phobius"/>
    </source>
</evidence>
<feature type="transmembrane region" description="Helical" evidence="10">
    <location>
        <begin position="198"/>
        <end position="221"/>
    </location>
</feature>
<dbReference type="Proteomes" id="UP001595955">
    <property type="component" value="Unassembled WGS sequence"/>
</dbReference>
<keyword evidence="6 10" id="KW-0812">Transmembrane</keyword>
<evidence type="ECO:0000256" key="2">
    <source>
        <dbReference type="ARBA" id="ARBA00022448"/>
    </source>
</evidence>